<feature type="signal peptide" evidence="2">
    <location>
        <begin position="1"/>
        <end position="17"/>
    </location>
</feature>
<evidence type="ECO:0000313" key="3">
    <source>
        <dbReference type="EMBL" id="CAK1539998.1"/>
    </source>
</evidence>
<name>A0AAV1IV63_9NEOP</name>
<keyword evidence="2" id="KW-0732">Signal</keyword>
<protein>
    <submittedName>
        <fullName evidence="3">Uncharacterized protein</fullName>
    </submittedName>
</protein>
<dbReference type="EMBL" id="CAVLEF010000001">
    <property type="protein sequence ID" value="CAK1539998.1"/>
    <property type="molecule type" value="Genomic_DNA"/>
</dbReference>
<feature type="compositionally biased region" description="Basic and acidic residues" evidence="1">
    <location>
        <begin position="809"/>
        <end position="818"/>
    </location>
</feature>
<feature type="region of interest" description="Disordered" evidence="1">
    <location>
        <begin position="460"/>
        <end position="583"/>
    </location>
</feature>
<feature type="region of interest" description="Disordered" evidence="1">
    <location>
        <begin position="747"/>
        <end position="818"/>
    </location>
</feature>
<feature type="compositionally biased region" description="Polar residues" evidence="1">
    <location>
        <begin position="507"/>
        <end position="523"/>
    </location>
</feature>
<reference evidence="3 4" key="1">
    <citation type="submission" date="2023-11" db="EMBL/GenBank/DDBJ databases">
        <authorList>
            <person name="Okamura Y."/>
        </authorList>
    </citation>
    <scope>NUCLEOTIDE SEQUENCE [LARGE SCALE GENOMIC DNA]</scope>
</reference>
<accession>A0AAV1IV63</accession>
<evidence type="ECO:0000313" key="4">
    <source>
        <dbReference type="Proteomes" id="UP001497472"/>
    </source>
</evidence>
<organism evidence="3 4">
    <name type="scientific">Leptosia nina</name>
    <dbReference type="NCBI Taxonomy" id="320188"/>
    <lineage>
        <taxon>Eukaryota</taxon>
        <taxon>Metazoa</taxon>
        <taxon>Ecdysozoa</taxon>
        <taxon>Arthropoda</taxon>
        <taxon>Hexapoda</taxon>
        <taxon>Insecta</taxon>
        <taxon>Pterygota</taxon>
        <taxon>Neoptera</taxon>
        <taxon>Endopterygota</taxon>
        <taxon>Lepidoptera</taxon>
        <taxon>Glossata</taxon>
        <taxon>Ditrysia</taxon>
        <taxon>Papilionoidea</taxon>
        <taxon>Pieridae</taxon>
        <taxon>Pierinae</taxon>
        <taxon>Leptosia</taxon>
    </lineage>
</organism>
<feature type="compositionally biased region" description="Polar residues" evidence="1">
    <location>
        <begin position="242"/>
        <end position="251"/>
    </location>
</feature>
<dbReference type="Proteomes" id="UP001497472">
    <property type="component" value="Unassembled WGS sequence"/>
</dbReference>
<evidence type="ECO:0000256" key="1">
    <source>
        <dbReference type="SAM" id="MobiDB-lite"/>
    </source>
</evidence>
<feature type="compositionally biased region" description="Basic and acidic residues" evidence="1">
    <location>
        <begin position="219"/>
        <end position="241"/>
    </location>
</feature>
<sequence>MELAGLIVLTLWSFASASPYGYGARSGAVAKAEASAGAGDFGLPVIPLAVPGSGGYSGSFSKSSSSSYASSSASSSSSSFSYSGSGTNVVPGFGHGFEGPGCSGGCQHGGKTDNGLNGQGLNQNIGSHVNNYAGASAVAGSGAFAAPSNAPCKDSSCYGTSDSKCSSGKCNAAGNGNNNDATSSGSSMAESENESNDFAVGTVNKPHFSSPELNARPYNDNKPKSNSEKSSSERSDTKIDSENTNDCNSPNCESVVPLTPGRNYNNFINNQPDKKASIQEQACATHDCNSDSNGKLPTSYNVPILGNQHQPNINVAKTCEFGNCQESSNNFPSNQNVHQPSHTLQVPTEQSGPIPCNTKDCSTPPNHQVKPVVPAKNDVNIHTDGIQLSYQPSGPPSIGLNPSYNPNGPENFNNPPQPTPVPDKNPSYQKFPSEGSYITSQPTGPKLQVTQEPYDRAVAGASPHYSSKAPGFQTNPSVPSNFEGPYQPNRENQHNNPQKPADYEINPSYQSKQPAGNIPSFQPSGIFPGPNVMPNQPLHSNPHPSYPTGSVPGANIYPLHQHSGPPGVHNKPHYQSPLESDFNPIQYQPNRKTDGPSSPIGGPSCNSGNCKYPTENPVNTDNTQIGQNYYPCSFGKCLKPSNSLDSTKPNVLPGVPKPYHPPVTTNNNFASPGNSAGCTSPNCYPTEHVTAPGHSGPILKPGSIVLNQPSESDSEVLLSNKGNQIYTGGFNGPTGILTTNNKNKPGVDGIFLNPSHDNGHHDAPHLQSVPNPSTPSPHLSLPNLSHHVPVGIGEKPLSNNNLKPVTPVKQHDDKNDHKPQYTGGFGGPAGLLKPNEFTIPHNSPKSPCPSGTCGPNSNQLGAAAGHAVSNAAAIADAKAVSYSGSFGGPPGLLKPFDQGKLDTNGQRKDLGIAQNNYNNNGQPHNFGGITSGAQANAMASASATAGSYGTGGCSACSSGSGQDVGHSSSLGNAASNTEGSNLANAAASAKSVASGYAQGRSVATASAHASAGASVKGGYAWR</sequence>
<proteinExistence type="predicted"/>
<feature type="compositionally biased region" description="Polar residues" evidence="1">
    <location>
        <begin position="330"/>
        <end position="351"/>
    </location>
</feature>
<feature type="compositionally biased region" description="Polar residues" evidence="1">
    <location>
        <begin position="533"/>
        <end position="543"/>
    </location>
</feature>
<feature type="compositionally biased region" description="Low complexity" evidence="1">
    <location>
        <begin position="405"/>
        <end position="414"/>
    </location>
</feature>
<feature type="compositionally biased region" description="Polar residues" evidence="1">
    <location>
        <begin position="426"/>
        <end position="447"/>
    </location>
</feature>
<keyword evidence="4" id="KW-1185">Reference proteome</keyword>
<comment type="caution">
    <text evidence="3">The sequence shown here is derived from an EMBL/GenBank/DDBJ whole genome shotgun (WGS) entry which is preliminary data.</text>
</comment>
<feature type="region of interest" description="Disordered" evidence="1">
    <location>
        <begin position="330"/>
        <end position="354"/>
    </location>
</feature>
<evidence type="ECO:0000256" key="2">
    <source>
        <dbReference type="SAM" id="SignalP"/>
    </source>
</evidence>
<gene>
    <name evidence="3" type="ORF">LNINA_LOCUS88</name>
</gene>
<feature type="region of interest" description="Disordered" evidence="1">
    <location>
        <begin position="386"/>
        <end position="447"/>
    </location>
</feature>
<feature type="region of interest" description="Disordered" evidence="1">
    <location>
        <begin position="176"/>
        <end position="251"/>
    </location>
</feature>
<dbReference type="AlphaFoldDB" id="A0AAV1IV63"/>
<feature type="chain" id="PRO_5043696009" evidence="2">
    <location>
        <begin position="18"/>
        <end position="1022"/>
    </location>
</feature>
<feature type="compositionally biased region" description="Low complexity" evidence="1">
    <location>
        <begin position="176"/>
        <end position="187"/>
    </location>
</feature>